<dbReference type="GO" id="GO:0016787">
    <property type="term" value="F:hydrolase activity"/>
    <property type="evidence" value="ECO:0007669"/>
    <property type="project" value="UniProtKB-KW"/>
</dbReference>
<sequence length="930" mass="100382">MDMKPPTPDTSRQPGAMSARARVLWAKSDYDAPENWMPLYQHMADSAAVASQLWDEFLPSAVKLIVTESMDGDDARAKRLAVFLASGHDAGKASPAFACQVDGLRSTIADSGLPFHVSVDRNRSKLPHSAAGKLIQERWLVETRGFHPTRADMYAAIALGHHGSFTPPAPVYADGSAELLGSGTLWEATQNELMEYVATLAGLTDDDFDELRSLRLTQPAAIVIVGLTVMADWIASNTYYFPLTTAPRDVGAAAEAMNRLRLPAPWRTEDLADAEIFADHLRLDAPRPLQTTLVALARTLESPELLILEAPTGDGKTKAALGASEILAARFGLGGVMFALPTQATSDGILGPVLDWLDAANGSGTTSLVLAHGKAEFNDEYQDIVEMSRVYDNNDADGQVIAHSFLTGRAKLTTMSDFVVGTIDQLLLGALRSKHVALRHLGLAGKVVIIDECHAADAYMRVYLCRMLTWLAAYGVPVIAMSATLTPSIRAELLTAYNDGLGRYDDLAADEVIVYPRITRTSDNGSEIIAVPASSRTAVLTIGELPGEADTVASAAAEAASTGANVAVVCNAVNRAQSVYRAVRSLVPDGVDVVLLHSRFLAPDRAAREQRLRERLGPDTVRDPATRPVLVVATQVIEQSLDIDFDVMFSDIAPIDLLLQRAGRLHRHDWKHGDRPAQHQTATLTLTGFTREDVGPPVLDSGCTAVYGTASLLRAIATIDEHFQTSDVITSPDDVAVLVTRAYETITAPSGWEDAWATATTADEEARVKQQNKAEDFLLDPPTSKSLTGWSERQAADPTTSERGAAQVRDTEDTIEVVVVQRVGRTVVIPTWAADSPGAQVENSTVVDDDVARAAAMNTLRLPGFLGRQGIGDRLIDELEQNGVDCWQNSRWLRGALPLVLDTNGDAEHVDFLFHYDTELGLVLTPLEKS</sequence>
<dbReference type="InterPro" id="IPR050547">
    <property type="entry name" value="DEAD_box_RNA_helicases"/>
</dbReference>
<dbReference type="GO" id="GO:0004519">
    <property type="term" value="F:endonuclease activity"/>
    <property type="evidence" value="ECO:0007669"/>
    <property type="project" value="UniProtKB-KW"/>
</dbReference>
<evidence type="ECO:0000256" key="1">
    <source>
        <dbReference type="ARBA" id="ARBA00006847"/>
    </source>
</evidence>
<dbReference type="Gene3D" id="1.10.3210.30">
    <property type="match status" value="1"/>
</dbReference>
<comment type="similarity">
    <text evidence="1">In the N-terminal section; belongs to the CRISPR-associated nuclease Cas3-HD family.</text>
</comment>
<gene>
    <name evidence="12" type="ORF">nbrc107696_42970</name>
</gene>
<dbReference type="InterPro" id="IPR006483">
    <property type="entry name" value="CRISPR-assoc_Cas3_HD"/>
</dbReference>
<dbReference type="GO" id="GO:0046872">
    <property type="term" value="F:metal ion binding"/>
    <property type="evidence" value="ECO:0007669"/>
    <property type="project" value="UniProtKB-KW"/>
</dbReference>
<dbReference type="GO" id="GO:0003723">
    <property type="term" value="F:RNA binding"/>
    <property type="evidence" value="ECO:0007669"/>
    <property type="project" value="TreeGrafter"/>
</dbReference>
<dbReference type="InterPro" id="IPR011545">
    <property type="entry name" value="DEAD/DEAH_box_helicase_dom"/>
</dbReference>
<feature type="region of interest" description="Disordered" evidence="10">
    <location>
        <begin position="772"/>
        <end position="809"/>
    </location>
</feature>
<keyword evidence="3" id="KW-0540">Nuclease</keyword>
<evidence type="ECO:0000256" key="7">
    <source>
        <dbReference type="ARBA" id="ARBA00022806"/>
    </source>
</evidence>
<dbReference type="Proteomes" id="UP000444960">
    <property type="component" value="Unassembled WGS sequence"/>
</dbReference>
<dbReference type="InterPro" id="IPR001650">
    <property type="entry name" value="Helicase_C-like"/>
</dbReference>
<evidence type="ECO:0000313" key="12">
    <source>
        <dbReference type="EMBL" id="GEE03851.1"/>
    </source>
</evidence>
<keyword evidence="13" id="KW-1185">Reference proteome</keyword>
<dbReference type="NCBIfam" id="TIGR01587">
    <property type="entry name" value="cas3_core"/>
    <property type="match status" value="1"/>
</dbReference>
<evidence type="ECO:0000256" key="4">
    <source>
        <dbReference type="ARBA" id="ARBA00022723"/>
    </source>
</evidence>
<keyword evidence="8" id="KW-0067">ATP-binding</keyword>
<dbReference type="CDD" id="cd09641">
    <property type="entry name" value="Cas3''_I"/>
    <property type="match status" value="1"/>
</dbReference>
<feature type="compositionally biased region" description="Polar residues" evidence="10">
    <location>
        <begin position="783"/>
        <end position="802"/>
    </location>
</feature>
<dbReference type="SMART" id="SM00490">
    <property type="entry name" value="HELICc"/>
    <property type="match status" value="1"/>
</dbReference>
<dbReference type="PROSITE" id="PS51643">
    <property type="entry name" value="HD_CAS3"/>
    <property type="match status" value="1"/>
</dbReference>
<dbReference type="NCBIfam" id="TIGR01596">
    <property type="entry name" value="cas3_HD"/>
    <property type="match status" value="1"/>
</dbReference>
<dbReference type="InterPro" id="IPR041372">
    <property type="entry name" value="Cas3_C"/>
</dbReference>
<feature type="domain" description="HD Cas3-type" evidence="11">
    <location>
        <begin position="32"/>
        <end position="234"/>
    </location>
</feature>
<dbReference type="PANTHER" id="PTHR47963:SF9">
    <property type="entry name" value="CRISPR-ASSOCIATED ENDONUCLEASE_HELICASE CAS3"/>
    <property type="match status" value="1"/>
</dbReference>
<dbReference type="GO" id="GO:0005524">
    <property type="term" value="F:ATP binding"/>
    <property type="evidence" value="ECO:0007669"/>
    <property type="project" value="UniProtKB-KW"/>
</dbReference>
<evidence type="ECO:0000256" key="9">
    <source>
        <dbReference type="ARBA" id="ARBA00023118"/>
    </source>
</evidence>
<evidence type="ECO:0000256" key="2">
    <source>
        <dbReference type="ARBA" id="ARBA00009046"/>
    </source>
</evidence>
<reference evidence="13" key="1">
    <citation type="submission" date="2019-06" db="EMBL/GenBank/DDBJ databases">
        <title>Gordonia isolated from sludge of a wastewater treatment plant.</title>
        <authorList>
            <person name="Tamura T."/>
            <person name="Aoyama K."/>
            <person name="Kang Y."/>
            <person name="Saito S."/>
            <person name="Akiyama N."/>
            <person name="Yazawa K."/>
            <person name="Gonoi T."/>
            <person name="Mikami Y."/>
        </authorList>
    </citation>
    <scope>NUCLEOTIDE SEQUENCE [LARGE SCALE GENOMIC DNA]</scope>
    <source>
        <strain evidence="13">NBRC 107696</strain>
    </source>
</reference>
<dbReference type="AlphaFoldDB" id="A0A7I9VFH5"/>
<keyword evidence="12" id="KW-0255">Endonuclease</keyword>
<organism evidence="12 13">
    <name type="scientific">Gordonia spumicola</name>
    <dbReference type="NCBI Taxonomy" id="589161"/>
    <lineage>
        <taxon>Bacteria</taxon>
        <taxon>Bacillati</taxon>
        <taxon>Actinomycetota</taxon>
        <taxon>Actinomycetes</taxon>
        <taxon>Mycobacteriales</taxon>
        <taxon>Gordoniaceae</taxon>
        <taxon>Gordonia</taxon>
    </lineage>
</organism>
<evidence type="ECO:0000256" key="8">
    <source>
        <dbReference type="ARBA" id="ARBA00022840"/>
    </source>
</evidence>
<dbReference type="InterPro" id="IPR038257">
    <property type="entry name" value="CRISPR-assoc_Cas3_HD_sf"/>
</dbReference>
<evidence type="ECO:0000256" key="10">
    <source>
        <dbReference type="SAM" id="MobiDB-lite"/>
    </source>
</evidence>
<keyword evidence="4" id="KW-0479">Metal-binding</keyword>
<dbReference type="Gene3D" id="3.40.50.300">
    <property type="entry name" value="P-loop containing nucleotide triphosphate hydrolases"/>
    <property type="match status" value="2"/>
</dbReference>
<dbReference type="Pfam" id="PF18395">
    <property type="entry name" value="Cas3_C"/>
    <property type="match status" value="1"/>
</dbReference>
<dbReference type="SUPFAM" id="SSF52540">
    <property type="entry name" value="P-loop containing nucleoside triphosphate hydrolases"/>
    <property type="match status" value="1"/>
</dbReference>
<name>A0A7I9VFH5_9ACTN</name>
<dbReference type="GO" id="GO:0051607">
    <property type="term" value="P:defense response to virus"/>
    <property type="evidence" value="ECO:0007669"/>
    <property type="project" value="UniProtKB-KW"/>
</dbReference>
<accession>A0A7I9VFH5</accession>
<comment type="similarity">
    <text evidence="2">In the central section; belongs to the CRISPR-associated helicase Cas3 family.</text>
</comment>
<dbReference type="InterPro" id="IPR006474">
    <property type="entry name" value="Helicase_Cas3_CRISPR-ass_core"/>
</dbReference>
<proteinExistence type="inferred from homology"/>
<evidence type="ECO:0000259" key="11">
    <source>
        <dbReference type="PROSITE" id="PS51643"/>
    </source>
</evidence>
<evidence type="ECO:0000313" key="13">
    <source>
        <dbReference type="Proteomes" id="UP000444960"/>
    </source>
</evidence>
<dbReference type="PANTHER" id="PTHR47963">
    <property type="entry name" value="DEAD-BOX ATP-DEPENDENT RNA HELICASE 47, MITOCHONDRIAL"/>
    <property type="match status" value="1"/>
</dbReference>
<keyword evidence="6" id="KW-0378">Hydrolase</keyword>
<dbReference type="GO" id="GO:0003724">
    <property type="term" value="F:RNA helicase activity"/>
    <property type="evidence" value="ECO:0007669"/>
    <property type="project" value="TreeGrafter"/>
</dbReference>
<keyword evidence="9" id="KW-0051">Antiviral defense</keyword>
<dbReference type="Pfam" id="PF18019">
    <property type="entry name" value="Cas3_HD"/>
    <property type="match status" value="1"/>
</dbReference>
<comment type="caution">
    <text evidence="12">The sequence shown here is derived from an EMBL/GenBank/DDBJ whole genome shotgun (WGS) entry which is preliminary data.</text>
</comment>
<dbReference type="InterPro" id="IPR027417">
    <property type="entry name" value="P-loop_NTPase"/>
</dbReference>
<keyword evidence="7" id="KW-0347">Helicase</keyword>
<keyword evidence="5" id="KW-0547">Nucleotide-binding</keyword>
<dbReference type="SMART" id="SM00487">
    <property type="entry name" value="DEXDc"/>
    <property type="match status" value="1"/>
</dbReference>
<dbReference type="Pfam" id="PF22590">
    <property type="entry name" value="Cas3-like_C_2"/>
    <property type="match status" value="1"/>
</dbReference>
<dbReference type="InterPro" id="IPR014001">
    <property type="entry name" value="Helicase_ATP-bd"/>
</dbReference>
<protein>
    <submittedName>
        <fullName evidence="12">CRISPR-associated helicase/endonuclease Cas3</fullName>
    </submittedName>
</protein>
<dbReference type="EMBL" id="BJOV01000005">
    <property type="protein sequence ID" value="GEE03851.1"/>
    <property type="molecule type" value="Genomic_DNA"/>
</dbReference>
<evidence type="ECO:0000256" key="5">
    <source>
        <dbReference type="ARBA" id="ARBA00022741"/>
    </source>
</evidence>
<evidence type="ECO:0000256" key="6">
    <source>
        <dbReference type="ARBA" id="ARBA00022801"/>
    </source>
</evidence>
<dbReference type="Pfam" id="PF00270">
    <property type="entry name" value="DEAD"/>
    <property type="match status" value="1"/>
</dbReference>
<evidence type="ECO:0000256" key="3">
    <source>
        <dbReference type="ARBA" id="ARBA00022722"/>
    </source>
</evidence>
<dbReference type="InterPro" id="IPR054712">
    <property type="entry name" value="Cas3-like_dom"/>
</dbReference>